<accession>A0AAD7GM13</accession>
<evidence type="ECO:0000313" key="2">
    <source>
        <dbReference type="Proteomes" id="UP001221757"/>
    </source>
</evidence>
<dbReference type="EMBL" id="JARKIE010000017">
    <property type="protein sequence ID" value="KAJ7701405.1"/>
    <property type="molecule type" value="Genomic_DNA"/>
</dbReference>
<dbReference type="AlphaFoldDB" id="A0AAD7GM13"/>
<gene>
    <name evidence="1" type="ORF">B0H17DRAFT_924520</name>
</gene>
<sequence length="126" mass="14696">YWAYPMEQFCGSLLPAIKSRRHPWASIDHRILELAQLFQLKAVYSLSTSLDLRHRRKLEKSGMALTACESFIYELCLFKISCDIVQYNESANSPTDPFSTQALRKDTMAQGRRYDACKQDREAWHM</sequence>
<organism evidence="1 2">
    <name type="scientific">Mycena rosella</name>
    <name type="common">Pink bonnet</name>
    <name type="synonym">Agaricus rosellus</name>
    <dbReference type="NCBI Taxonomy" id="1033263"/>
    <lineage>
        <taxon>Eukaryota</taxon>
        <taxon>Fungi</taxon>
        <taxon>Dikarya</taxon>
        <taxon>Basidiomycota</taxon>
        <taxon>Agaricomycotina</taxon>
        <taxon>Agaricomycetes</taxon>
        <taxon>Agaricomycetidae</taxon>
        <taxon>Agaricales</taxon>
        <taxon>Marasmiineae</taxon>
        <taxon>Mycenaceae</taxon>
        <taxon>Mycena</taxon>
    </lineage>
</organism>
<name>A0AAD7GM13_MYCRO</name>
<proteinExistence type="predicted"/>
<keyword evidence="2" id="KW-1185">Reference proteome</keyword>
<protein>
    <submittedName>
        <fullName evidence="1">Uncharacterized protein</fullName>
    </submittedName>
</protein>
<feature type="non-terminal residue" evidence="1">
    <location>
        <position position="1"/>
    </location>
</feature>
<reference evidence="1" key="1">
    <citation type="submission" date="2023-03" db="EMBL/GenBank/DDBJ databases">
        <title>Massive genome expansion in bonnet fungi (Mycena s.s.) driven by repeated elements and novel gene families across ecological guilds.</title>
        <authorList>
            <consortium name="Lawrence Berkeley National Laboratory"/>
            <person name="Harder C.B."/>
            <person name="Miyauchi S."/>
            <person name="Viragh M."/>
            <person name="Kuo A."/>
            <person name="Thoen E."/>
            <person name="Andreopoulos B."/>
            <person name="Lu D."/>
            <person name="Skrede I."/>
            <person name="Drula E."/>
            <person name="Henrissat B."/>
            <person name="Morin E."/>
            <person name="Kohler A."/>
            <person name="Barry K."/>
            <person name="LaButti K."/>
            <person name="Morin E."/>
            <person name="Salamov A."/>
            <person name="Lipzen A."/>
            <person name="Mereny Z."/>
            <person name="Hegedus B."/>
            <person name="Baldrian P."/>
            <person name="Stursova M."/>
            <person name="Weitz H."/>
            <person name="Taylor A."/>
            <person name="Grigoriev I.V."/>
            <person name="Nagy L.G."/>
            <person name="Martin F."/>
            <person name="Kauserud H."/>
        </authorList>
    </citation>
    <scope>NUCLEOTIDE SEQUENCE</scope>
    <source>
        <strain evidence="1">CBHHK067</strain>
    </source>
</reference>
<comment type="caution">
    <text evidence="1">The sequence shown here is derived from an EMBL/GenBank/DDBJ whole genome shotgun (WGS) entry which is preliminary data.</text>
</comment>
<evidence type="ECO:0000313" key="1">
    <source>
        <dbReference type="EMBL" id="KAJ7701405.1"/>
    </source>
</evidence>
<dbReference type="Proteomes" id="UP001221757">
    <property type="component" value="Unassembled WGS sequence"/>
</dbReference>